<evidence type="ECO:0000313" key="4">
    <source>
        <dbReference type="Proteomes" id="UP000183769"/>
    </source>
</evidence>
<dbReference type="InterPro" id="IPR056572">
    <property type="entry name" value="Zn_ribbon_PaaD"/>
</dbReference>
<evidence type="ECO:0000259" key="2">
    <source>
        <dbReference type="Pfam" id="PF23451"/>
    </source>
</evidence>
<accession>A0A1I5NT28</accession>
<proteinExistence type="predicted"/>
<evidence type="ECO:0000313" key="3">
    <source>
        <dbReference type="EMBL" id="SFP24932.1"/>
    </source>
</evidence>
<dbReference type="NCBIfam" id="NF041869">
    <property type="entry name" value="paae_haloarch"/>
    <property type="match status" value="1"/>
</dbReference>
<dbReference type="RefSeq" id="WP_166623250.1">
    <property type="nucleotide sequence ID" value="NZ_FOXI01000002.1"/>
</dbReference>
<protein>
    <recommendedName>
        <fullName evidence="2">PaaD zinc beta ribbon domain-containing protein</fullName>
    </recommendedName>
</protein>
<dbReference type="Pfam" id="PF23451">
    <property type="entry name" value="Zn_ribbon_PaaD"/>
    <property type="match status" value="1"/>
</dbReference>
<sequence>MTERDPSVTTSGETTGAECPYCGSENTEREHPRGPSRCQSIHYCNDCLQQFKKFE</sequence>
<organism evidence="3 4">
    <name type="scientific">Halolamina pelagica</name>
    <dbReference type="NCBI Taxonomy" id="699431"/>
    <lineage>
        <taxon>Archaea</taxon>
        <taxon>Methanobacteriati</taxon>
        <taxon>Methanobacteriota</taxon>
        <taxon>Stenosarchaea group</taxon>
        <taxon>Halobacteria</taxon>
        <taxon>Halobacteriales</taxon>
        <taxon>Haloferacaceae</taxon>
    </lineage>
</organism>
<dbReference type="Proteomes" id="UP000183769">
    <property type="component" value="Unassembled WGS sequence"/>
</dbReference>
<evidence type="ECO:0000256" key="1">
    <source>
        <dbReference type="SAM" id="MobiDB-lite"/>
    </source>
</evidence>
<dbReference type="OrthoDB" id="338932at2157"/>
<dbReference type="EMBL" id="FOXI01000002">
    <property type="protein sequence ID" value="SFP24932.1"/>
    <property type="molecule type" value="Genomic_DNA"/>
</dbReference>
<reference evidence="4" key="1">
    <citation type="submission" date="2016-10" db="EMBL/GenBank/DDBJ databases">
        <authorList>
            <person name="Varghese N."/>
            <person name="Submissions S."/>
        </authorList>
    </citation>
    <scope>NUCLEOTIDE SEQUENCE [LARGE SCALE GENOMIC DNA]</scope>
    <source>
        <strain evidence="4">CGMCC 1.10329</strain>
    </source>
</reference>
<name>A0A1I5NT28_9EURY</name>
<feature type="domain" description="PaaD zinc beta ribbon" evidence="2">
    <location>
        <begin position="4"/>
        <end position="54"/>
    </location>
</feature>
<dbReference type="AlphaFoldDB" id="A0A1I5NT28"/>
<feature type="region of interest" description="Disordered" evidence="1">
    <location>
        <begin position="1"/>
        <end position="36"/>
    </location>
</feature>
<keyword evidence="4" id="KW-1185">Reference proteome</keyword>
<gene>
    <name evidence="3" type="ORF">SAMN05216277_102181</name>
</gene>